<name>A0A7G3W8U5_9VIRU</name>
<feature type="region of interest" description="Disordered" evidence="1">
    <location>
        <begin position="565"/>
        <end position="622"/>
    </location>
</feature>
<reference evidence="2" key="1">
    <citation type="submission" date="2018-11" db="EMBL/GenBank/DDBJ databases">
        <authorList>
            <person name="Jo Y."/>
            <person name="Cho W.K."/>
        </authorList>
    </citation>
    <scope>NUCLEOTIDE SEQUENCE</scope>
    <source>
        <strain evidence="2">Won</strain>
    </source>
</reference>
<evidence type="ECO:0000313" key="2">
    <source>
        <dbReference type="EMBL" id="QED42920.1"/>
    </source>
</evidence>
<evidence type="ECO:0000256" key="1">
    <source>
        <dbReference type="SAM" id="MobiDB-lite"/>
    </source>
</evidence>
<sequence length="741" mass="83202">MEPPRGISKAIMVTTNQTKIQRRPASKTGEVGFVYVHTPKYCYLNWFPLSVRDDVKLELGASPSLRVLRNKLNAMTGQAPYKFRVTESRVGTIKMVHVAKRKPQAYGQQQVVIGECSLQAVASRLAAYEEEGVETFVGMARRDFKAEVTSIPDGRHTATASRNRAKGNDSQSSDAPSPRRGNNRSTYVSPFVRSRCVDCKDQGVAKNKSFRGRFNGQGHMKLYPTATGLRCRRCRDEYNEVEDEQQERNDRLVGCSCDMMFEMEHGGSRYHQSHCPSLHIVGNLLWVEPAGSEASVSDEESDEPREQEDSCEEPDVSESSVCEEESCKSCEEEDINEEPVKMPPGAPLLDIAAMRGITFGEPMETEEEEVGYTTHEAEAEKSDDSRRHESPQESSATDTVLDEESCEPCEDKDICEEPVQMLSVAPIPNIIAVPSVSSHDWLSAPAEELEIWARALRKTRRELEAHYECPFEIDNEANIMRSKNHKFVITRPSDKVTLQEALRRNRSDAMCRQASEKKNLFRGLGAGILGLHAQFAFKHHDTMQGVTEQPVTDVKVTTVLSVPKPGISRQEEREKVREEKRRLEKRQTSARLAASKKRKRAVSSQASVEPVSELRPSDPPMVTPWKSFDTSWPIIKALPRERKRKQRAVAATIVAGGTEQFDFVGCERGSIMVSGKMRLSRYVCKAITSQCPLPYYYLHEPGPKRRRPDLNSSLPGCYYVSDPYAGLSAGAACHQRGRIHQ</sequence>
<proteinExistence type="predicted"/>
<feature type="compositionally biased region" description="Basic and acidic residues" evidence="1">
    <location>
        <begin position="375"/>
        <end position="391"/>
    </location>
</feature>
<feature type="region of interest" description="Disordered" evidence="1">
    <location>
        <begin position="148"/>
        <end position="186"/>
    </location>
</feature>
<feature type="region of interest" description="Disordered" evidence="1">
    <location>
        <begin position="365"/>
        <end position="405"/>
    </location>
</feature>
<feature type="compositionally biased region" description="Acidic residues" evidence="1">
    <location>
        <begin position="296"/>
        <end position="324"/>
    </location>
</feature>
<feature type="compositionally biased region" description="Basic and acidic residues" evidence="1">
    <location>
        <begin position="569"/>
        <end position="587"/>
    </location>
</feature>
<organism evidence="2">
    <name type="scientific">Monilinia hypovirus A</name>
    <dbReference type="NCBI Taxonomy" id="2592772"/>
    <lineage>
        <taxon>Viruses</taxon>
        <taxon>Riboviria</taxon>
        <taxon>Orthornavirae</taxon>
        <taxon>Pisuviricota</taxon>
        <taxon>Duplopiviricetes</taxon>
        <taxon>Durnavirales</taxon>
        <taxon>Hypoviridae</taxon>
    </lineage>
</organism>
<feature type="region of interest" description="Disordered" evidence="1">
    <location>
        <begin position="291"/>
        <end position="325"/>
    </location>
</feature>
<protein>
    <submittedName>
        <fullName evidence="2">ORF1</fullName>
    </submittedName>
</protein>
<gene>
    <name evidence="2" type="primary">ORF1</name>
</gene>
<accession>A0A7G3W8U5</accession>
<dbReference type="EMBL" id="MK231061">
    <property type="protein sequence ID" value="QED42920.1"/>
    <property type="molecule type" value="Genomic_RNA"/>
</dbReference>
<feature type="compositionally biased region" description="Polar residues" evidence="1">
    <location>
        <begin position="158"/>
        <end position="175"/>
    </location>
</feature>